<dbReference type="EMBL" id="LT629740">
    <property type="protein sequence ID" value="SDT55395.1"/>
    <property type="molecule type" value="Genomic_DNA"/>
</dbReference>
<organism evidence="2 3">
    <name type="scientific">Mucilaginibacter mallensis</name>
    <dbReference type="NCBI Taxonomy" id="652787"/>
    <lineage>
        <taxon>Bacteria</taxon>
        <taxon>Pseudomonadati</taxon>
        <taxon>Bacteroidota</taxon>
        <taxon>Sphingobacteriia</taxon>
        <taxon>Sphingobacteriales</taxon>
        <taxon>Sphingobacteriaceae</taxon>
        <taxon>Mucilaginibacter</taxon>
    </lineage>
</organism>
<dbReference type="AlphaFoldDB" id="A0A1H2BAU1"/>
<accession>A0A1H2BAU1</accession>
<name>A0A1H2BAU1_MUCMA</name>
<feature type="region of interest" description="Disordered" evidence="1">
    <location>
        <begin position="1"/>
        <end position="31"/>
    </location>
</feature>
<protein>
    <submittedName>
        <fullName evidence="2">Uncharacterized protein</fullName>
    </submittedName>
</protein>
<evidence type="ECO:0000313" key="2">
    <source>
        <dbReference type="EMBL" id="SDT55395.1"/>
    </source>
</evidence>
<sequence length="62" mass="6627">MDIVNTVIHTNPKSNIPNPKSPSHIKQPVPLLPPAPASVPLVVVKASINPKSQTEHPKSPTH</sequence>
<reference evidence="2 3" key="1">
    <citation type="submission" date="2016-10" db="EMBL/GenBank/DDBJ databases">
        <authorList>
            <person name="de Groot N.N."/>
        </authorList>
    </citation>
    <scope>NUCLEOTIDE SEQUENCE [LARGE SCALE GENOMIC DNA]</scope>
    <source>
        <strain evidence="2 3">MP1X4</strain>
    </source>
</reference>
<gene>
    <name evidence="2" type="ORF">SAMN05216490_4014</name>
</gene>
<proteinExistence type="predicted"/>
<dbReference type="STRING" id="652787.SAMN05216490_4014"/>
<evidence type="ECO:0000256" key="1">
    <source>
        <dbReference type="SAM" id="MobiDB-lite"/>
    </source>
</evidence>
<dbReference type="Proteomes" id="UP000199679">
    <property type="component" value="Chromosome I"/>
</dbReference>
<feature type="compositionally biased region" description="Low complexity" evidence="1">
    <location>
        <begin position="11"/>
        <end position="22"/>
    </location>
</feature>
<keyword evidence="3" id="KW-1185">Reference proteome</keyword>
<evidence type="ECO:0000313" key="3">
    <source>
        <dbReference type="Proteomes" id="UP000199679"/>
    </source>
</evidence>